<comment type="similarity">
    <text evidence="2">Belongs to the EamA transporter family.</text>
</comment>
<feature type="transmembrane region" description="Helical" evidence="7">
    <location>
        <begin position="227"/>
        <end position="247"/>
    </location>
</feature>
<keyword evidence="5 7" id="KW-0472">Membrane</keyword>
<feature type="compositionally biased region" description="Basic and acidic residues" evidence="6">
    <location>
        <begin position="20"/>
        <end position="32"/>
    </location>
</feature>
<feature type="transmembrane region" description="Helical" evidence="7">
    <location>
        <begin position="259"/>
        <end position="280"/>
    </location>
</feature>
<feature type="transmembrane region" description="Helical" evidence="7">
    <location>
        <begin position="175"/>
        <end position="196"/>
    </location>
</feature>
<feature type="transmembrane region" description="Helical" evidence="7">
    <location>
        <begin position="151"/>
        <end position="169"/>
    </location>
</feature>
<evidence type="ECO:0000313" key="10">
    <source>
        <dbReference type="Proteomes" id="UP000637578"/>
    </source>
</evidence>
<reference evidence="9" key="1">
    <citation type="journal article" date="2014" name="Int. J. Syst. Evol. Microbiol.">
        <title>Complete genome sequence of Corynebacterium casei LMG S-19264T (=DSM 44701T), isolated from a smear-ripened cheese.</title>
        <authorList>
            <consortium name="US DOE Joint Genome Institute (JGI-PGF)"/>
            <person name="Walter F."/>
            <person name="Albersmeier A."/>
            <person name="Kalinowski J."/>
            <person name="Ruckert C."/>
        </authorList>
    </citation>
    <scope>NUCLEOTIDE SEQUENCE</scope>
    <source>
        <strain evidence="9">CGMCC 4.5737</strain>
    </source>
</reference>
<feature type="domain" description="EamA" evidence="8">
    <location>
        <begin position="99"/>
        <end position="218"/>
    </location>
</feature>
<dbReference type="InterPro" id="IPR050638">
    <property type="entry name" value="AA-Vitamin_Transporters"/>
</dbReference>
<evidence type="ECO:0000259" key="8">
    <source>
        <dbReference type="Pfam" id="PF00892"/>
    </source>
</evidence>
<feature type="transmembrane region" description="Helical" evidence="7">
    <location>
        <begin position="347"/>
        <end position="363"/>
    </location>
</feature>
<feature type="region of interest" description="Disordered" evidence="6">
    <location>
        <begin position="1"/>
        <end position="32"/>
    </location>
</feature>
<feature type="transmembrane region" description="Helical" evidence="7">
    <location>
        <begin position="321"/>
        <end position="341"/>
    </location>
</feature>
<feature type="transmembrane region" description="Helical" evidence="7">
    <location>
        <begin position="292"/>
        <end position="314"/>
    </location>
</feature>
<evidence type="ECO:0000256" key="3">
    <source>
        <dbReference type="ARBA" id="ARBA00022692"/>
    </source>
</evidence>
<evidence type="ECO:0000313" key="9">
    <source>
        <dbReference type="EMBL" id="GGM68012.1"/>
    </source>
</evidence>
<evidence type="ECO:0000256" key="7">
    <source>
        <dbReference type="SAM" id="Phobius"/>
    </source>
</evidence>
<reference evidence="9" key="2">
    <citation type="submission" date="2020-09" db="EMBL/GenBank/DDBJ databases">
        <authorList>
            <person name="Sun Q."/>
            <person name="Zhou Y."/>
        </authorList>
    </citation>
    <scope>NUCLEOTIDE SEQUENCE</scope>
    <source>
        <strain evidence="9">CGMCC 4.5737</strain>
    </source>
</reference>
<keyword evidence="10" id="KW-1185">Reference proteome</keyword>
<comment type="caution">
    <text evidence="9">The sequence shown here is derived from an EMBL/GenBank/DDBJ whole genome shotgun (WGS) entry which is preliminary data.</text>
</comment>
<dbReference type="EMBL" id="BMMK01000022">
    <property type="protein sequence ID" value="GGM68012.1"/>
    <property type="molecule type" value="Genomic_DNA"/>
</dbReference>
<evidence type="ECO:0000256" key="1">
    <source>
        <dbReference type="ARBA" id="ARBA00004141"/>
    </source>
</evidence>
<evidence type="ECO:0000256" key="5">
    <source>
        <dbReference type="ARBA" id="ARBA00023136"/>
    </source>
</evidence>
<gene>
    <name evidence="9" type="ORF">GCM10012275_43220</name>
</gene>
<sequence length="391" mass="39569">MAVSVTHPRLSTAAHHTPHRLREDRNGEDSTRIHARGRALRHRGLLATADGGGGRQRAPAPRAALVGTASLCCAGSGSGRGGGEMTRDRVWPWVACSAAGPALFGTFYTATHHLPASPVWTSVYRVVPAAVALLVWRPVLPAGPWWRRSLILGGLNFAAFFALQTLAAHRLPGGIVAIVIACQSMLVPVLAVALLAERVRLSQVVAAGIGVVGVALLVEGAAGGLDWVGLATAAGAACAAATGFTLTKRWGLPPGVSPVTATGWQLFGGAALLVLAAFLVEGTPPGLDAAGVLAVAWVSLGATALAFSLLFTGLHKLPSAAGVSVLALTAPLAAALLGWAAGERLSGLQWVGMAVIAGAVVAGQRAQRGRASTQDVAGAAHGVTSVRGATR</sequence>
<feature type="transmembrane region" description="Helical" evidence="7">
    <location>
        <begin position="203"/>
        <end position="221"/>
    </location>
</feature>
<feature type="transmembrane region" description="Helical" evidence="7">
    <location>
        <begin position="122"/>
        <end position="139"/>
    </location>
</feature>
<dbReference type="InterPro" id="IPR037185">
    <property type="entry name" value="EmrE-like"/>
</dbReference>
<keyword evidence="4 7" id="KW-1133">Transmembrane helix</keyword>
<keyword evidence="3 7" id="KW-0812">Transmembrane</keyword>
<evidence type="ECO:0000256" key="6">
    <source>
        <dbReference type="SAM" id="MobiDB-lite"/>
    </source>
</evidence>
<evidence type="ECO:0000256" key="4">
    <source>
        <dbReference type="ARBA" id="ARBA00022989"/>
    </source>
</evidence>
<dbReference type="RefSeq" id="WP_189060229.1">
    <property type="nucleotide sequence ID" value="NZ_BMMK01000022.1"/>
</dbReference>
<feature type="domain" description="EamA" evidence="8">
    <location>
        <begin position="229"/>
        <end position="361"/>
    </location>
</feature>
<accession>A0A8J3CB34</accession>
<dbReference type="GO" id="GO:0016020">
    <property type="term" value="C:membrane"/>
    <property type="evidence" value="ECO:0007669"/>
    <property type="project" value="UniProtKB-SubCell"/>
</dbReference>
<dbReference type="Pfam" id="PF00892">
    <property type="entry name" value="EamA"/>
    <property type="match status" value="2"/>
</dbReference>
<name>A0A8J3CB34_9PSEU</name>
<organism evidence="9 10">
    <name type="scientific">Longimycelium tulufanense</name>
    <dbReference type="NCBI Taxonomy" id="907463"/>
    <lineage>
        <taxon>Bacteria</taxon>
        <taxon>Bacillati</taxon>
        <taxon>Actinomycetota</taxon>
        <taxon>Actinomycetes</taxon>
        <taxon>Pseudonocardiales</taxon>
        <taxon>Pseudonocardiaceae</taxon>
        <taxon>Longimycelium</taxon>
    </lineage>
</organism>
<protein>
    <recommendedName>
        <fullName evidence="8">EamA domain-containing protein</fullName>
    </recommendedName>
</protein>
<proteinExistence type="inferred from homology"/>
<dbReference type="PANTHER" id="PTHR32322">
    <property type="entry name" value="INNER MEMBRANE TRANSPORTER"/>
    <property type="match status" value="1"/>
</dbReference>
<dbReference type="AlphaFoldDB" id="A0A8J3CB34"/>
<comment type="subcellular location">
    <subcellularLocation>
        <location evidence="1">Membrane</location>
        <topology evidence="1">Multi-pass membrane protein</topology>
    </subcellularLocation>
</comment>
<feature type="transmembrane region" description="Helical" evidence="7">
    <location>
        <begin position="90"/>
        <end position="110"/>
    </location>
</feature>
<evidence type="ECO:0000256" key="2">
    <source>
        <dbReference type="ARBA" id="ARBA00007362"/>
    </source>
</evidence>
<dbReference type="PANTHER" id="PTHR32322:SF2">
    <property type="entry name" value="EAMA DOMAIN-CONTAINING PROTEIN"/>
    <property type="match status" value="1"/>
</dbReference>
<dbReference type="Proteomes" id="UP000637578">
    <property type="component" value="Unassembled WGS sequence"/>
</dbReference>
<dbReference type="InterPro" id="IPR000620">
    <property type="entry name" value="EamA_dom"/>
</dbReference>
<dbReference type="SUPFAM" id="SSF103481">
    <property type="entry name" value="Multidrug resistance efflux transporter EmrE"/>
    <property type="match status" value="2"/>
</dbReference>